<sequence length="129" mass="14016">MYCSKLIDVGLEGCGLGKSECLLKGPKVSLLDSTTENKKASDQVSHVDFKYAAKDYSPVCFGNGTSTVVQASGSGLEGKASTLVLNQDFEKEIIVPEMKKASWNLKEELTKVIKAEIVRRIKANAFINN</sequence>
<accession>A0AAD5P5R7</accession>
<reference evidence="1" key="2">
    <citation type="submission" date="2023-02" db="EMBL/GenBank/DDBJ databases">
        <authorList>
            <person name="Swenson N.G."/>
            <person name="Wegrzyn J.L."/>
            <person name="Mcevoy S.L."/>
        </authorList>
    </citation>
    <scope>NUCLEOTIDE SEQUENCE</scope>
    <source>
        <strain evidence="1">91603</strain>
        <tissue evidence="1">Leaf</tissue>
    </source>
</reference>
<reference evidence="1" key="1">
    <citation type="journal article" date="2022" name="Plant J.">
        <title>Strategies of tolerance reflected in two North American maple genomes.</title>
        <authorList>
            <person name="McEvoy S.L."/>
            <person name="Sezen U.U."/>
            <person name="Trouern-Trend A."/>
            <person name="McMahon S.M."/>
            <person name="Schaberg P.G."/>
            <person name="Yang J."/>
            <person name="Wegrzyn J.L."/>
            <person name="Swenson N.G."/>
        </authorList>
    </citation>
    <scope>NUCLEOTIDE SEQUENCE</scope>
    <source>
        <strain evidence="1">91603</strain>
    </source>
</reference>
<evidence type="ECO:0000313" key="1">
    <source>
        <dbReference type="EMBL" id="KAI9200701.1"/>
    </source>
</evidence>
<comment type="caution">
    <text evidence="1">The sequence shown here is derived from an EMBL/GenBank/DDBJ whole genome shotgun (WGS) entry which is preliminary data.</text>
</comment>
<gene>
    <name evidence="1" type="ORF">LWI28_011865</name>
</gene>
<dbReference type="EMBL" id="JAJSOW010000001">
    <property type="protein sequence ID" value="KAI9200701.1"/>
    <property type="molecule type" value="Genomic_DNA"/>
</dbReference>
<keyword evidence="2" id="KW-1185">Reference proteome</keyword>
<organism evidence="1 2">
    <name type="scientific">Acer negundo</name>
    <name type="common">Box elder</name>
    <dbReference type="NCBI Taxonomy" id="4023"/>
    <lineage>
        <taxon>Eukaryota</taxon>
        <taxon>Viridiplantae</taxon>
        <taxon>Streptophyta</taxon>
        <taxon>Embryophyta</taxon>
        <taxon>Tracheophyta</taxon>
        <taxon>Spermatophyta</taxon>
        <taxon>Magnoliopsida</taxon>
        <taxon>eudicotyledons</taxon>
        <taxon>Gunneridae</taxon>
        <taxon>Pentapetalae</taxon>
        <taxon>rosids</taxon>
        <taxon>malvids</taxon>
        <taxon>Sapindales</taxon>
        <taxon>Sapindaceae</taxon>
        <taxon>Hippocastanoideae</taxon>
        <taxon>Acereae</taxon>
        <taxon>Acer</taxon>
    </lineage>
</organism>
<protein>
    <submittedName>
        <fullName evidence="1">Uncharacterized protein</fullName>
    </submittedName>
</protein>
<dbReference type="AlphaFoldDB" id="A0AAD5P5R7"/>
<name>A0AAD5P5R7_ACENE</name>
<evidence type="ECO:0000313" key="2">
    <source>
        <dbReference type="Proteomes" id="UP001064489"/>
    </source>
</evidence>
<proteinExistence type="predicted"/>
<dbReference type="Proteomes" id="UP001064489">
    <property type="component" value="Chromosome 9"/>
</dbReference>